<evidence type="ECO:0000313" key="2">
    <source>
        <dbReference type="Proteomes" id="UP000769528"/>
    </source>
</evidence>
<dbReference type="InterPro" id="IPR007817">
    <property type="entry name" value="Isocyanide_synthase_DIT1"/>
</dbReference>
<proteinExistence type="predicted"/>
<dbReference type="OrthoDB" id="429813at2759"/>
<reference evidence="1" key="1">
    <citation type="journal article" date="2021" name="Open Biol.">
        <title>Shared evolutionary footprints suggest mitochondrial oxidative damage underlies multiple complex I losses in fungi.</title>
        <authorList>
            <person name="Schikora-Tamarit M.A."/>
            <person name="Marcet-Houben M."/>
            <person name="Nosek J."/>
            <person name="Gabaldon T."/>
        </authorList>
    </citation>
    <scope>NUCLEOTIDE SEQUENCE</scope>
    <source>
        <strain evidence="1">CBS6341</strain>
    </source>
</reference>
<dbReference type="AlphaFoldDB" id="A0A9P8PXV8"/>
<reference evidence="1" key="2">
    <citation type="submission" date="2021-01" db="EMBL/GenBank/DDBJ databases">
        <authorList>
            <person name="Schikora-Tamarit M.A."/>
        </authorList>
    </citation>
    <scope>NUCLEOTIDE SEQUENCE</scope>
    <source>
        <strain evidence="1">CBS6341</strain>
    </source>
</reference>
<evidence type="ECO:0008006" key="3">
    <source>
        <dbReference type="Google" id="ProtNLM"/>
    </source>
</evidence>
<dbReference type="PANTHER" id="PTHR37285:SF5">
    <property type="entry name" value="SPORE WALL MATURATION PROTEIN DIT1"/>
    <property type="match status" value="1"/>
</dbReference>
<organism evidence="1 2">
    <name type="scientific">Wickerhamomyces mucosus</name>
    <dbReference type="NCBI Taxonomy" id="1378264"/>
    <lineage>
        <taxon>Eukaryota</taxon>
        <taxon>Fungi</taxon>
        <taxon>Dikarya</taxon>
        <taxon>Ascomycota</taxon>
        <taxon>Saccharomycotina</taxon>
        <taxon>Saccharomycetes</taxon>
        <taxon>Phaffomycetales</taxon>
        <taxon>Wickerhamomycetaceae</taxon>
        <taxon>Wickerhamomyces</taxon>
    </lineage>
</organism>
<evidence type="ECO:0000313" key="1">
    <source>
        <dbReference type="EMBL" id="KAH3679600.1"/>
    </source>
</evidence>
<accession>A0A9P8PXV8</accession>
<dbReference type="EMBL" id="JAEUBF010000267">
    <property type="protein sequence ID" value="KAH3679600.1"/>
    <property type="molecule type" value="Genomic_DNA"/>
</dbReference>
<comment type="caution">
    <text evidence="1">The sequence shown here is derived from an EMBL/GenBank/DDBJ whole genome shotgun (WGS) entry which is preliminary data.</text>
</comment>
<sequence length="540" mass="62193">MTKSAQLETQNSDTNVDNSTFSRILSIYTRLGQEIIEAENKHGFQSDDFFKRFVRYYDLLEKSNDGQFKFLTVNTADIWSKIELLNIPTKLKDVESLYVLEYQEAPGTVTKGLILINDFSQEDDNSFNNLHTFHKWFSRLIARDTRTNLSAFPSVYDKDAIVATKIADYFNKHLKHTVIDDKWENFGKDYFIKRCHFFTKRNAKIEAVLPAFPCKSSNLEKVGGISPDKGEELGLRRLISFTEEIEKIYEPGLKVFIVSDGHVFSDCIGVDDDIVDSYTANLKQLYQNIIAENSYHNKECIGFISLKDILYVHNDPLPIEHVKDFPMEHSTGTKIDEASEISRQMLMAGCDTDCGGLRKDINTDNHPRLYLYRGFSRFMSEDLALNSYFDKMSNKKFKKIVSKVSFEMIKRNDAYSNLVELIFPFHLRFSIHAHNNKGPKFGIKLIKSEHCKIIKKLDSAEEPECEDLLHIPTPWHNSIIKIEGADTYYLAKSKIVIDAIEDGHYEGEWVSSDIQTGYGGHFYLKKSSTNLEKQKQTVLN</sequence>
<name>A0A9P8PXV8_9ASCO</name>
<protein>
    <recommendedName>
        <fullName evidence="3">Spore wall maturation protein DIT1</fullName>
    </recommendedName>
</protein>
<dbReference type="PANTHER" id="PTHR37285">
    <property type="entry name" value="SPORE WALL MATURATION PROTEIN DIT1"/>
    <property type="match status" value="1"/>
</dbReference>
<gene>
    <name evidence="1" type="ORF">WICMUC_000832</name>
</gene>
<keyword evidence="2" id="KW-1185">Reference proteome</keyword>
<dbReference type="Proteomes" id="UP000769528">
    <property type="component" value="Unassembled WGS sequence"/>
</dbReference>
<dbReference type="Pfam" id="PF05141">
    <property type="entry name" value="DIT1_PvcA"/>
    <property type="match status" value="1"/>
</dbReference>